<evidence type="ECO:0000256" key="1">
    <source>
        <dbReference type="SAM" id="Phobius"/>
    </source>
</evidence>
<dbReference type="Proteomes" id="UP001500655">
    <property type="component" value="Unassembled WGS sequence"/>
</dbReference>
<comment type="caution">
    <text evidence="2">The sequence shown here is derived from an EMBL/GenBank/DDBJ whole genome shotgun (WGS) entry which is preliminary data.</text>
</comment>
<dbReference type="EMBL" id="BAAALS010000008">
    <property type="protein sequence ID" value="GAA1748983.1"/>
    <property type="molecule type" value="Genomic_DNA"/>
</dbReference>
<gene>
    <name evidence="2" type="ORF">GCM10009681_20220</name>
</gene>
<name>A0ABN2K6F1_9ACTN</name>
<keyword evidence="1" id="KW-1133">Transmembrane helix</keyword>
<keyword evidence="1" id="KW-0472">Membrane</keyword>
<protein>
    <submittedName>
        <fullName evidence="2">Uncharacterized protein</fullName>
    </submittedName>
</protein>
<feature type="transmembrane region" description="Helical" evidence="1">
    <location>
        <begin position="20"/>
        <end position="43"/>
    </location>
</feature>
<reference evidence="3" key="1">
    <citation type="journal article" date="2019" name="Int. J. Syst. Evol. Microbiol.">
        <title>The Global Catalogue of Microorganisms (GCM) 10K type strain sequencing project: providing services to taxonomists for standard genome sequencing and annotation.</title>
        <authorList>
            <consortium name="The Broad Institute Genomics Platform"/>
            <consortium name="The Broad Institute Genome Sequencing Center for Infectious Disease"/>
            <person name="Wu L."/>
            <person name="Ma J."/>
        </authorList>
    </citation>
    <scope>NUCLEOTIDE SEQUENCE [LARGE SCALE GENOMIC DNA]</scope>
    <source>
        <strain evidence="3">JCM 13249</strain>
    </source>
</reference>
<organism evidence="2 3">
    <name type="scientific">Luedemannella helvata</name>
    <dbReference type="NCBI Taxonomy" id="349315"/>
    <lineage>
        <taxon>Bacteria</taxon>
        <taxon>Bacillati</taxon>
        <taxon>Actinomycetota</taxon>
        <taxon>Actinomycetes</taxon>
        <taxon>Micromonosporales</taxon>
        <taxon>Micromonosporaceae</taxon>
        <taxon>Luedemannella</taxon>
    </lineage>
</organism>
<sequence>MSILRTAARLPVLGRLVRAAAAIVAVSVAVIAFTGSAAYASIWQLTDGFDYQPASTWTVEAYGSSGGGFDLNAGTARTAPNNAYLWAQTQFSAVGRSVTLRNNSTRNGCAAAIYLTGLSGAKVNIEVINPSTWTYISLRQVTLTGGGYTQYTVPSWTGGPNTVYVRIALVGSGAYQLIRADDLIVQCNY</sequence>
<proteinExistence type="predicted"/>
<accession>A0ABN2K6F1</accession>
<evidence type="ECO:0000313" key="2">
    <source>
        <dbReference type="EMBL" id="GAA1748983.1"/>
    </source>
</evidence>
<evidence type="ECO:0000313" key="3">
    <source>
        <dbReference type="Proteomes" id="UP001500655"/>
    </source>
</evidence>
<keyword evidence="1" id="KW-0812">Transmembrane</keyword>
<dbReference type="RefSeq" id="WP_344079251.1">
    <property type="nucleotide sequence ID" value="NZ_BAAALS010000008.1"/>
</dbReference>
<keyword evidence="3" id="KW-1185">Reference proteome</keyword>